<feature type="region of interest" description="Disordered" evidence="1">
    <location>
        <begin position="2021"/>
        <end position="2111"/>
    </location>
</feature>
<reference evidence="3" key="1">
    <citation type="submission" date="2016-10" db="EMBL/GenBank/DDBJ databases">
        <authorList>
            <person name="Varghese N."/>
            <person name="Submissions S."/>
        </authorList>
    </citation>
    <scope>NUCLEOTIDE SEQUENCE [LARGE SCALE GENOMIC DNA]</scope>
    <source>
        <strain evidence="3">DSM 44232</strain>
    </source>
</reference>
<feature type="compositionally biased region" description="Low complexity" evidence="1">
    <location>
        <begin position="455"/>
        <end position="478"/>
    </location>
</feature>
<feature type="compositionally biased region" description="Low complexity" evidence="1">
    <location>
        <begin position="223"/>
        <end position="253"/>
    </location>
</feature>
<dbReference type="SUPFAM" id="SSF53448">
    <property type="entry name" value="Nucleotide-diphospho-sugar transferases"/>
    <property type="match status" value="1"/>
</dbReference>
<feature type="region of interest" description="Disordered" evidence="1">
    <location>
        <begin position="1438"/>
        <end position="1485"/>
    </location>
</feature>
<evidence type="ECO:0000313" key="2">
    <source>
        <dbReference type="EMBL" id="SFR30085.1"/>
    </source>
</evidence>
<dbReference type="STRING" id="84724.SAMN04488564_12721"/>
<feature type="compositionally biased region" description="Low complexity" evidence="1">
    <location>
        <begin position="298"/>
        <end position="353"/>
    </location>
</feature>
<dbReference type="EMBL" id="FOYL01000027">
    <property type="protein sequence ID" value="SFR30085.1"/>
    <property type="molecule type" value="Genomic_DNA"/>
</dbReference>
<feature type="region of interest" description="Disordered" evidence="1">
    <location>
        <begin position="2894"/>
        <end position="2942"/>
    </location>
</feature>
<accession>A0A1I6FJI7</accession>
<feature type="compositionally biased region" description="Acidic residues" evidence="1">
    <location>
        <begin position="717"/>
        <end position="731"/>
    </location>
</feature>
<organism evidence="2 3">
    <name type="scientific">Lentzea waywayandensis</name>
    <dbReference type="NCBI Taxonomy" id="84724"/>
    <lineage>
        <taxon>Bacteria</taxon>
        <taxon>Bacillati</taxon>
        <taxon>Actinomycetota</taxon>
        <taxon>Actinomycetes</taxon>
        <taxon>Pseudonocardiales</taxon>
        <taxon>Pseudonocardiaceae</taxon>
        <taxon>Lentzea</taxon>
    </lineage>
</organism>
<feature type="compositionally biased region" description="Low complexity" evidence="1">
    <location>
        <begin position="695"/>
        <end position="708"/>
    </location>
</feature>
<feature type="compositionally biased region" description="Gly residues" evidence="1">
    <location>
        <begin position="287"/>
        <end position="297"/>
    </location>
</feature>
<feature type="region of interest" description="Disordered" evidence="1">
    <location>
        <begin position="166"/>
        <end position="520"/>
    </location>
</feature>
<dbReference type="PANTHER" id="PTHR48125">
    <property type="entry name" value="LP07818P1"/>
    <property type="match status" value="1"/>
</dbReference>
<feature type="compositionally biased region" description="Low complexity" evidence="1">
    <location>
        <begin position="198"/>
        <end position="215"/>
    </location>
</feature>
<feature type="compositionally biased region" description="Acidic residues" evidence="1">
    <location>
        <begin position="4041"/>
        <end position="4052"/>
    </location>
</feature>
<dbReference type="InterPro" id="IPR029044">
    <property type="entry name" value="Nucleotide-diphossugar_trans"/>
</dbReference>
<feature type="non-terminal residue" evidence="2">
    <location>
        <position position="1"/>
    </location>
</feature>
<feature type="compositionally biased region" description="Polar residues" evidence="1">
    <location>
        <begin position="364"/>
        <end position="378"/>
    </location>
</feature>
<dbReference type="PANTHER" id="PTHR48125:SF10">
    <property type="entry name" value="OS12G0136300 PROTEIN"/>
    <property type="match status" value="1"/>
</dbReference>
<feature type="region of interest" description="Disordered" evidence="1">
    <location>
        <begin position="560"/>
        <end position="586"/>
    </location>
</feature>
<feature type="compositionally biased region" description="Low complexity" evidence="1">
    <location>
        <begin position="2933"/>
        <end position="2942"/>
    </location>
</feature>
<name>A0A1I6FJI7_9PSEU</name>
<dbReference type="Proteomes" id="UP000198583">
    <property type="component" value="Unassembled WGS sequence"/>
</dbReference>
<feature type="compositionally biased region" description="Basic and acidic residues" evidence="1">
    <location>
        <begin position="4061"/>
        <end position="4070"/>
    </location>
</feature>
<dbReference type="Gene3D" id="3.90.176.10">
    <property type="entry name" value="Toxin ADP-ribosyltransferase, Chain A, domain 1"/>
    <property type="match status" value="2"/>
</dbReference>
<feature type="region of interest" description="Disordered" evidence="1">
    <location>
        <begin position="4041"/>
        <end position="4070"/>
    </location>
</feature>
<keyword evidence="3" id="KW-1185">Reference proteome</keyword>
<gene>
    <name evidence="2" type="ORF">SAMN04488564_12721</name>
</gene>
<feature type="compositionally biased region" description="Low complexity" evidence="1">
    <location>
        <begin position="275"/>
        <end position="286"/>
    </location>
</feature>
<protein>
    <submittedName>
        <fullName evidence="2">Uncharacterized protein</fullName>
    </submittedName>
</protein>
<proteinExistence type="predicted"/>
<sequence length="6681" mass="714437">QQFTAWVARALQIVVHAGSTFLGKTVDDITVSVVTVGIAKIVKEMVRQALDEGLEDFRDDAIVQLWQKAESDKAWDWDDTLKSFGYGAAAGAFAGFLGGNVAIFKPAWAGKWMTAAAIEGATEVFVGAITIPAGGDPGDIWKGMVNGLISGGGMTALQNWKNERDQKKFKQDALNRPGEIDVAGYEPGSGMPNLGAEGSPSTHSGSGSQSNSGSNSGSGNGTNSGPNSGTNAGSNSGSSSGTSAGSNLGTSTGQNGAPPLGSSVQGGPPPISLEGSGSNGVDTDTGTGTGTGTGVGSDSGSNGSTSTSGSSSNTPGDTGNNTGTNQTNTSAPNSSSSTNTPNSSVNVPPASTNAPNLTGEHGTSAATLQSTVDLSSGTPVAESRAEGQTEGHLPPPPVAPAPAGLPTSGPGATLSAATPAGLPTSGPGATLSAATPAGLPTSGPGATPSAATPVSTLSPASTTSGTATAGDAAGNTSSRATPSPATAPQNSPMSTSGPQVRSGAGPTESELAPLPVASEQTAAHEVLVPAVVTGPELASTWSGDAETGVEPGADGATELTSAEKEAGQATGENGEQPADGKGKGRNREDIARANAVVGKQTSAVEKALLTEAEQRLVEAGLPPLLPYRGADKSRNDAILEREENRVLIAYELHKARLDVDPYTPIDYTAVDNLVAELSRDAPRWTRTMPLGGGPALDPSAASSSSLGANKIGHNSSDDTENDTDDGVSDTMEDGKDSVGLEGMPNLPQAERELGAVRLSQELQGTPAAVPMAAVDSAGNDFAFALDDVVHTVFAGGLSLHEAEPSTLAAEWASSPHATKVVVAPKSAGSESLLQAALDRGKVKIKDASWKADQKAGRAFILAGSGNTSHFMILLKDGKQGWITPAMLVEFVRRSGALPAAAPPPRSLIVTAGRSGLLQGAGGAGFELQREWSRVIGEVNVHAPVATPLMFRRRKDGVVLAVLPMAGVLQTFTAKSKGDLDAGLAKSAPYHGYDDKFAPHHFSLDDIDVRHVLQPGTDRPIGTVFDSVGQRFQADIYLPLPHGVTRSVTKPTSASGTTEDHEEPFKDIYPQMHKLVIHASALMGTLTHFQKGRLSVPGEVLARITEDLHFMVTGRALTDRFGGVLLMACSAAALSEPGGVAFDVFRELKKQKGRFLVTGSTTVLNPGVENGVRTLTIHDGGEWRSLGELGEIDTSTRPLSVADEPAGQGDALPDVRASSKERKWFRANYAAYTADLAEIKVMGLDDSMRDMAKEDLVAVAAYVRRDLFRTQVDNATHQDVVGQTKEGRFHQAFVSGFNQLGTHEGTVVRRLAISGEQELARFIAGYVPGTTVVETGFTSASLGPVHGGNVDVVIHSKNGRLATPLTSAQSARAVLFRPGTEFVVLDRSFSEDSGSWTITLAEPGAVVPDASVPVTAKVSPLATLAEGPLGLARKQEPVELEAEDNLQPDPRPEPSKGTGRAGTRVETDAPPLPPSPLSAPLDVLAEPGQGDLRLSPYASAQELLADLQAAVVTTQPRPVPPAEVTYLWTSEVPIIGPDVFGIRNAPEAPSFLAGHDYSALDGAASVEFLRALDMAAGVLPSGSDLAPERFANADPMLSVVFEPSPEARESWGVEEDLPPLPEKLDFSRTMHSVWLGGPLRDSGSMHTFRENFGDAARRNADRVQAVLWTDVPRQVFVDAAAGKQGFDGLISYDDVRSMARWAQDNSIVVVNVGEVFNSSSPMRLQEFFAVEMDKQTGPGYAAASDILRLEILRRFGGLYSDGDNRIGEVPDEASFLRSQVAFELPTGDWINSAFAMPKGHPFLDLYLDMIQNAYRMTDDTMSRYGAKDHAGDQETIGTATRRNSVIARTGLNLLSMVAEDTGLNSNVWRVPRIDYIEVGSDTSWIGAQPRPMPEAVTRAVTLDLTKRVVQTLVRDLTKRQGDLNLAGVADAVMAHPQPGMVWNAAVEFIASVPEFAAKVTTVTDGWYAREILGRKPERYGGHQDFFVELPDRAKAFIDSDPAGRVFEYGKYRAPGALRTREEVGDKGLDGSTDATVARRYTPLAGSGPDSDRDRSNLAVPGDAPAAQDVDTGAGNGYDPRGGFRTASPEPYSDNDVDAVPQPLSSSGLPGHPAMPETESVLDHTLAVAGWLDTLLERWGGTVPDAPRVNAAKLSDVVPERKWWRHYIDPRDHAGALEGNPVNPGGRYDGEASPGFQRGMVAAFTEVLDDSARIAEPVGWSEYQRMYGLATTHVKARAVNDGYFEVVGRDVFRDFYLGAEHPAADLFNDELLGRPLVNTMDPELAGDEERGHVFLSGGFSGSTWEFLRSYDAGEAAGLVTAAFEAYYTELGEATTDHDRLRAIGRLVRALHVLHVFGDGNGRLNIYLLLPRLLLTNGFPPVAVPSASMLFSGGFTVDQIAAALRWGMDQELDVEGGAEVVPEFAPDSSIVADDLDHVEDGFRGTTADRHQFKSAFGDYERYAQDVREAQKEKGHLAEVPEEDLVAVLAFANGELDVEPDTVHSTLTSGLNQLPSHHGAVAWVAHVPGEQLAAIAARYEPGSVVHEKTFIKATKVLQPVGDENVAFTVHSATGRDLSDLSALSDPFAVVFAPGSRFKVVTRRFQPDEPLDGGGMWFFGLVEQTGEQSVPAPVVTESDAIAGAMVLADNVGLVDLLTVTGPHREVMEFTLHSVIHSVVERMTLDSLADATAFSAAFSVAFEVAERNGLVDLVLGHDLDAEVLGGALFDVVDNLAGVPADEVGARVAQLADDVARLGEESPQAEDLAEAEPSEAEFPETEVRTPKGILVSPERIKELRDSYKWERPRLDEKPFDERARLIAEAADVVAEFVALPKFDVTAYESADHGYKALYGLVVHSVAAKISVLYAEGKTDVAHEVALLADNIARMLGIRLTSSAMPRGGAPRAGMSTLPPGSGSRARANSLEPASGPRVRTNTMPASTSAPASSTGSVEVVFDSGVTRLRDQPADQSRVENLARAVAAAALRAGREGRPLPQVSFTGYFVADSAGTDAMRDRYQQVRRVFGKALAAALGDRKKHGIGIKDIAFRDLVGRPSGTSRPRRAVRIDVEEEPEATTRPTAVMHPWSDKAWDLAQIEYAHRAAEFERNLAKVVFSLPEVNRELARIVKVIWDETPNDLRPKLGGGKAGAIGWFPGTLEDVRGVVENGNVRERVFLIRRRVKLWQEFGNISVRYPGHRQIHDDRNHSRRYKDYWTALNDAALSGWQRRLELDRIGKEDVFDREILHVSDLGVPLSLRENRALLNDGTIGWYQARLGKPLRLSSLFVHDGQRTGAIMWTGPSGSTHFIAQILEQVASAMQVDFNFELVRLAMLAVFYQGGGHSFHEVMLGFKQARPELEYHDNWGRYRTLAPLSERFLRRNVAVGGKFPDEHAIEMLDWAQLGAAISRPGVARLTGVDQYGDQHSFTSEQVEFVPLTNADQIALGVSLVDHDMLREVAAWATSEGAWRTIRVGWGTTPEQQGDWEDVPAPWAYESLARTRPFVIDARAFDGRLWLSTPGGGRQVSVTFDTVARAVLASKAFRQALVGSSTPLGSIVLLADWKFANNAKSSLAAALGRALLKEGYSLTVYVPTMGITVSSASVPIGTLPPSTILRDGGSWVTDGSRSDLGRVVDELLQPGHSPVPAHLARVVEATRDAVNELVDGLNSSGRGNLDLTVVRFDSSEDPRTVAFIWTAAMSYLAYNDIAVSAVRSVTDAVKTTSGWVVVRLPEAARAWIAVTGKGTWSRDQAGRAVSVVRPGRLLPPGSTAPQTDLAQFHVDAHQTSFQDEVVVPSAGLKELARWWVEATAELGLEGHGPPIASIEAHAFSQLGGQFIRLGAHVARAMAGNLRGYLIEMVRQEAALFGPNFPVPFADGPEIVPMSGVNGAELYPGVQARPSATITTSVLDGTRYPITKQAAVRRWKPRLIDAKNNVDALSDSKRDFVLGIASDIMRSRHEPPPSRLDLSYEADEYRKLYEHMRYIVANALRIAAARGDTLDMGRERARTISEELSQAFGTRRRPGGFGAEQANRPTAQRPHTLALAPMPTLTEVDESLPDDDEATPATPAPPHVDRSAELDRYRSKAPVNAVSLESPRGPVAFDVRRIEVEQGVWVREVTLNLYTIFEENLKQEERDEFWRAMQRGVESTFNRGLVLPSSGDHLRVQVVKAAHDWTFHIEVDVYSGELDRSPEELAQGIADMLGAFDPDAATTVTDLQLSLLEANSSPDGLLGLAHTDLPGPASGQWLSGVDREGRRRVFTSNQVFKNLVTRDGSAIGALFTGMPGLPNWVSRRDRAAALFLMDATNTRRMPVQLPGLDGDTTRVMGFHGFNTVGELWVAAIGAVTVEPSTWVEVAEDSGVLDGAPDDSLVFLASCSISGLPEDHGFMHMVQRLFTDRGRKVRLAGGSQDILVHEDHETDGTLYVLDGGHVNVADPTTESGDDAVVAELVAAALSDWKYAPKGTGPAAGGKTRLADRALTLTLVKGIVEYLLHTVETRDGDLDLAKAYLRAEAHERPDLVLAVVLAVIAEDSRSDEVRTLTNRKKNSSKDGSWTKVPLNALARSRFTVTGKSVWDHLTGEVRRPVTLVPLGESAPRRTGEVPAPAPLEVHFDASTNLVEEHASHDDFARTTAEIAIENAEDGIAPPTTEIIGRASAGVADGDEGDVLTTATERAKQTRDHLRHLVGRQLQSLSADDEIALSPDLIVTDDVSGTVLPDSTAPAPAATATVTLTLPPVTSTPGRSLVQPQVSAVPTDVRAGTLSAEAVPVVDAETDSHDIKSPKRMVLDDESWRHSTASTADWMEPDQPLHRDLWEHLRDKATPAVIRTAPFSVSDQSVIVPGNEPGARPKIVLGPAFRETEAAFELRRMEVAPSRWVKEFTVKVFLQMPEDADASRVEGLKNAMDRGVNWFYNQGYRLPSGDQLHVRVEFVDSADEATLNVAVHPDGEPSSQHSFGLSDIDTTLAHEIGHTLSLYDAYRFTALFQNAKKDAVHRGRDGRVLGPVLSRQVSDRGLMSDGLYRPDAQLVPREAWLLEHAVLAGPALVESGQPASLVRDTTYVVLHGDTPAAVTPSLYDRADAGDTDAITALAGQGHRASFDALVGLAAADDPVAHHALVELAGSDQVHALAALVRIGNVDVHPELGGRKAIEALTDLVDVPARPHQVAKSLLRELAGEGQPAAIEALVRTKDAAGLGEALRKGHESAYEGITRLAADGDQAAVDLVADRGDLGALVAAVVAGSIPARTVLDDIAVNGDVTTLADLAEQGDMDAARDLAVIGNAEGLRVLAPAAYEALGPLVSRADMGVRQSVLREVVRDVATRQQREGADSAVRRAADLAEAHNLLELCGVTGLLMARFADDPEVDRALFGVMSSVAGTDEKASERAGRILQAFELLDESGHLEVGAVPVARFVQVFTGIAARLASVAVNDLVVMPPVDEAGTSVPASSVGTAPTNGAPEPVFGQLVQSQPSGAATNKSPHPSTVARANWRAAGSLVRGYVYSNATNPPELSAAHVANVLFMGLDLSEGGQWLGDVRVPASAVQRRPWYLDGLLTRLDLFPQHSTEKWQLSSWLGVNTPTDVHLEEVRSSGRRARTLTHYLSTWSEVVVVGVLTHDHRALVDVPGRGYLLVDGHALAHLLKFFGALDGHQDGSKIFLATIVHSGMAQQELLAESLQTSLAELGYDRRVAVGTMPVPKDAKFPFVPDGGHLRIFGAVDTELLVGELAAAYKTAWRYRPTTRGTGAAVSLDDRAEVLALMTSAGEKARGLTAAERVLAVFRELRRKTSSDIAEVLVFAFARAMFDVRHKRDLWSLASAKVGVGDFDEVRHLARKTTVGRRGGRIFYDVVRIEVYPGIWMREAQLRIRLDVAPNVTPEQRAALWRNLVIGVDQAYGFTDRLPHSGDWFRVQVLLVDSLDQDAHVTVRFGSAAESKTSWKVGSTPSVLSAHIADLLGGPDLLSIEQLAPFEALEATPYSRLLEETPWNRPLVQGKDAAGRVRWFTVADVQPTSLTSGDTSRGLVFPSQIGTWSPEVLNALAEFGVGDVQLVEMGTRRTMAAGPQTNGFYPLIVIADEKAAVVTVESIGDVWIDATVFGMLVAEHLKGGARSQSMLLITPFAAVPPQDDSFVVNFGQVLRSNHELDVHEVAAATHGLDVVLDQRGAPRLMVPGGGHLNVFPRNHQADVAELQRALDSDWIYAPSGPKPVGVLSTTADRGATIALIKGLVESVSFQVTSQRGVLNLAGLHEVAGQQHENADDVVKEVLRKIAIAHPRLRDQITTVVTAMKLTVRREYSWEPDDSFNERFTLTGKSHWDSKNGLAYAPVRMNAPGLRPQVVWDLSSLKAVIYLDPNSSKKDAWRSHTILNHNDLDRMAHKIAQLVVETGGSGHPSPVLHLTSYARIARSFGSGAEKEAEKEKDAEAKAWFRAVRTLGELRAAILSHMYSVGRPETLAADWSFPGIAAAQITPVALPRDTARASAARVEITIVESETLVRGHRQRGDVAGLLRLSSAGVGLARDALVELAIGGNTEALRAILAHPTSHIDALAKLVSAGITEARDVLYERARRGNTYAIDQLIRTSDVEGLAQAGTVAALKELERLAIRGDERVVDALAVRGDVPTLARLAEKNVVAARTALVELAKANNEDALAALERMEDVAGLVAAVRARAASASVHLTTLAGNGNSDALAAMLAIWGPGP</sequence>
<evidence type="ECO:0000256" key="1">
    <source>
        <dbReference type="SAM" id="MobiDB-lite"/>
    </source>
</evidence>
<feature type="region of interest" description="Disordered" evidence="1">
    <location>
        <begin position="4001"/>
        <end position="4024"/>
    </location>
</feature>
<evidence type="ECO:0000313" key="3">
    <source>
        <dbReference type="Proteomes" id="UP000198583"/>
    </source>
</evidence>
<dbReference type="Gene3D" id="3.90.550.20">
    <property type="match status" value="1"/>
</dbReference>
<feature type="compositionally biased region" description="Polar residues" evidence="1">
    <location>
        <begin position="479"/>
        <end position="499"/>
    </location>
</feature>
<feature type="region of interest" description="Disordered" evidence="1">
    <location>
        <begin position="685"/>
        <end position="744"/>
    </location>
</feature>